<accession>A0A2V1JY92</accession>
<evidence type="ECO:0000256" key="2">
    <source>
        <dbReference type="ARBA" id="ARBA00004651"/>
    </source>
</evidence>
<feature type="transmembrane region" description="Helical" evidence="13">
    <location>
        <begin position="167"/>
        <end position="185"/>
    </location>
</feature>
<dbReference type="Proteomes" id="UP000245212">
    <property type="component" value="Unassembled WGS sequence"/>
</dbReference>
<dbReference type="GO" id="GO:0046872">
    <property type="term" value="F:metal ion binding"/>
    <property type="evidence" value="ECO:0007669"/>
    <property type="project" value="UniProtKB-KW"/>
</dbReference>
<feature type="domain" description="Cytochrome b561 bacterial/Ni-hydrogenase" evidence="14">
    <location>
        <begin position="10"/>
        <end position="196"/>
    </location>
</feature>
<sequence>MEWKNTSNQFGAMTRLFHWSMATAFIVCCLLAYYIIWFILPYGGKKDPMFMPLINLHWVLGIFVGVLVIPRLIWRIRNPQPPGIHITHLRIEHWMVHAAHWALYALMIIMPITGYIGTGRDTDFYLFTVPNFRDTAFFTWLCSVFGFTWQTFEPPVDVIHHFLGKTLVPLIVVLHIAAAFFHHYVNRDAVLSRMLGKPAPAAEGSSQH</sequence>
<dbReference type="GO" id="GO:0022904">
    <property type="term" value="P:respiratory electron transport chain"/>
    <property type="evidence" value="ECO:0007669"/>
    <property type="project" value="InterPro"/>
</dbReference>
<dbReference type="SUPFAM" id="SSF81342">
    <property type="entry name" value="Transmembrane di-heme cytochromes"/>
    <property type="match status" value="1"/>
</dbReference>
<dbReference type="InterPro" id="IPR011577">
    <property type="entry name" value="Cyt_b561_bac/Ni-Hgenase"/>
</dbReference>
<dbReference type="Gene3D" id="1.20.950.20">
    <property type="entry name" value="Transmembrane di-heme cytochromes, Chain C"/>
    <property type="match status" value="1"/>
</dbReference>
<keyword evidence="4" id="KW-1003">Cell membrane</keyword>
<evidence type="ECO:0000313" key="15">
    <source>
        <dbReference type="EMBL" id="PWF20866.1"/>
    </source>
</evidence>
<keyword evidence="9 13" id="KW-1133">Transmembrane helix</keyword>
<evidence type="ECO:0000313" key="16">
    <source>
        <dbReference type="Proteomes" id="UP000245212"/>
    </source>
</evidence>
<dbReference type="PANTHER" id="PTHR30529:SF7">
    <property type="entry name" value="CYTOCHROME B561 BACTERIAL_NI-HYDROGENASE DOMAIN-CONTAINING PROTEIN"/>
    <property type="match status" value="1"/>
</dbReference>
<comment type="similarity">
    <text evidence="12">Belongs to the cytochrome b561 family.</text>
</comment>
<name>A0A2V1JY92_9BURK</name>
<keyword evidence="5" id="KW-0349">Heme</keyword>
<gene>
    <name evidence="15" type="ORF">DD235_16595</name>
</gene>
<evidence type="ECO:0000259" key="14">
    <source>
        <dbReference type="Pfam" id="PF01292"/>
    </source>
</evidence>
<evidence type="ECO:0000256" key="13">
    <source>
        <dbReference type="SAM" id="Phobius"/>
    </source>
</evidence>
<dbReference type="InterPro" id="IPR052168">
    <property type="entry name" value="Cytochrome_b561_oxidase"/>
</dbReference>
<feature type="transmembrane region" description="Helical" evidence="13">
    <location>
        <begin position="16"/>
        <end position="40"/>
    </location>
</feature>
<evidence type="ECO:0000256" key="11">
    <source>
        <dbReference type="ARBA" id="ARBA00023136"/>
    </source>
</evidence>
<dbReference type="PANTHER" id="PTHR30529">
    <property type="entry name" value="CYTOCHROME B561"/>
    <property type="match status" value="1"/>
</dbReference>
<keyword evidence="16" id="KW-1185">Reference proteome</keyword>
<dbReference type="RefSeq" id="WP_109063240.1">
    <property type="nucleotide sequence ID" value="NZ_QETA01000012.1"/>
</dbReference>
<evidence type="ECO:0000256" key="7">
    <source>
        <dbReference type="ARBA" id="ARBA00022723"/>
    </source>
</evidence>
<keyword evidence="8" id="KW-0249">Electron transport</keyword>
<reference evidence="16" key="1">
    <citation type="submission" date="2018-05" db="EMBL/GenBank/DDBJ databases">
        <authorList>
            <person name="Li Y."/>
        </authorList>
    </citation>
    <scope>NUCLEOTIDE SEQUENCE [LARGE SCALE GENOMIC DNA]</scope>
    <source>
        <strain evidence="16">3d-2-2</strain>
    </source>
</reference>
<dbReference type="EMBL" id="QETA01000012">
    <property type="protein sequence ID" value="PWF20866.1"/>
    <property type="molecule type" value="Genomic_DNA"/>
</dbReference>
<dbReference type="InterPro" id="IPR016174">
    <property type="entry name" value="Di-haem_cyt_TM"/>
</dbReference>
<evidence type="ECO:0000256" key="12">
    <source>
        <dbReference type="ARBA" id="ARBA00037975"/>
    </source>
</evidence>
<keyword evidence="6 13" id="KW-0812">Transmembrane</keyword>
<protein>
    <submittedName>
        <fullName evidence="15">Cytochrome B</fullName>
    </submittedName>
</protein>
<keyword evidence="11 13" id="KW-0472">Membrane</keyword>
<comment type="caution">
    <text evidence="15">The sequence shown here is derived from an EMBL/GenBank/DDBJ whole genome shotgun (WGS) entry which is preliminary data.</text>
</comment>
<dbReference type="GO" id="GO:0005886">
    <property type="term" value="C:plasma membrane"/>
    <property type="evidence" value="ECO:0007669"/>
    <property type="project" value="UniProtKB-SubCell"/>
</dbReference>
<comment type="cofactor">
    <cofactor evidence="1">
        <name>heme b</name>
        <dbReference type="ChEBI" id="CHEBI:60344"/>
    </cofactor>
</comment>
<organism evidence="15 16">
    <name type="scientific">Corticimicrobacter populi</name>
    <dbReference type="NCBI Taxonomy" id="2175229"/>
    <lineage>
        <taxon>Bacteria</taxon>
        <taxon>Pseudomonadati</taxon>
        <taxon>Pseudomonadota</taxon>
        <taxon>Betaproteobacteria</taxon>
        <taxon>Burkholderiales</taxon>
        <taxon>Alcaligenaceae</taxon>
        <taxon>Corticimicrobacter</taxon>
    </lineage>
</organism>
<dbReference type="GO" id="GO:0009055">
    <property type="term" value="F:electron transfer activity"/>
    <property type="evidence" value="ECO:0007669"/>
    <property type="project" value="InterPro"/>
</dbReference>
<evidence type="ECO:0000256" key="1">
    <source>
        <dbReference type="ARBA" id="ARBA00001970"/>
    </source>
</evidence>
<evidence type="ECO:0000256" key="3">
    <source>
        <dbReference type="ARBA" id="ARBA00022448"/>
    </source>
</evidence>
<proteinExistence type="inferred from homology"/>
<keyword evidence="3" id="KW-0813">Transport</keyword>
<evidence type="ECO:0000256" key="4">
    <source>
        <dbReference type="ARBA" id="ARBA00022475"/>
    </source>
</evidence>
<comment type="subcellular location">
    <subcellularLocation>
        <location evidence="2">Cell membrane</location>
        <topology evidence="2">Multi-pass membrane protein</topology>
    </subcellularLocation>
</comment>
<dbReference type="Pfam" id="PF01292">
    <property type="entry name" value="Ni_hydr_CYTB"/>
    <property type="match status" value="1"/>
</dbReference>
<feature type="transmembrane region" description="Helical" evidence="13">
    <location>
        <begin position="94"/>
        <end position="117"/>
    </location>
</feature>
<feature type="transmembrane region" description="Helical" evidence="13">
    <location>
        <begin position="52"/>
        <end position="74"/>
    </location>
</feature>
<keyword evidence="7" id="KW-0479">Metal-binding</keyword>
<dbReference type="GO" id="GO:0020037">
    <property type="term" value="F:heme binding"/>
    <property type="evidence" value="ECO:0007669"/>
    <property type="project" value="TreeGrafter"/>
</dbReference>
<keyword evidence="10" id="KW-0408">Iron</keyword>
<evidence type="ECO:0000256" key="5">
    <source>
        <dbReference type="ARBA" id="ARBA00022617"/>
    </source>
</evidence>
<evidence type="ECO:0000256" key="9">
    <source>
        <dbReference type="ARBA" id="ARBA00022989"/>
    </source>
</evidence>
<evidence type="ECO:0000256" key="10">
    <source>
        <dbReference type="ARBA" id="ARBA00023004"/>
    </source>
</evidence>
<evidence type="ECO:0000256" key="6">
    <source>
        <dbReference type="ARBA" id="ARBA00022692"/>
    </source>
</evidence>
<evidence type="ECO:0000256" key="8">
    <source>
        <dbReference type="ARBA" id="ARBA00022982"/>
    </source>
</evidence>
<dbReference type="AlphaFoldDB" id="A0A2V1JY92"/>